<reference evidence="1" key="1">
    <citation type="submission" date="2020-03" db="EMBL/GenBank/DDBJ databases">
        <title>The deep terrestrial virosphere.</title>
        <authorList>
            <person name="Holmfeldt K."/>
            <person name="Nilsson E."/>
            <person name="Simone D."/>
            <person name="Lopez-Fernandez M."/>
            <person name="Wu X."/>
            <person name="de Brujin I."/>
            <person name="Lundin D."/>
            <person name="Andersson A."/>
            <person name="Bertilsson S."/>
            <person name="Dopson M."/>
        </authorList>
    </citation>
    <scope>NUCLEOTIDE SEQUENCE</scope>
    <source>
        <strain evidence="1">MM415B03833</strain>
    </source>
</reference>
<name>A0A6M3LNT7_9ZZZZ</name>
<accession>A0A6M3LNT7</accession>
<proteinExistence type="predicted"/>
<evidence type="ECO:0000313" key="1">
    <source>
        <dbReference type="EMBL" id="QJA94518.1"/>
    </source>
</evidence>
<gene>
    <name evidence="1" type="ORF">MM415B03833_0003</name>
</gene>
<dbReference type="AlphaFoldDB" id="A0A6M3LNT7"/>
<protein>
    <submittedName>
        <fullName evidence="1">Uncharacterized protein</fullName>
    </submittedName>
</protein>
<organism evidence="1">
    <name type="scientific">viral metagenome</name>
    <dbReference type="NCBI Taxonomy" id="1070528"/>
    <lineage>
        <taxon>unclassified sequences</taxon>
        <taxon>metagenomes</taxon>
        <taxon>organismal metagenomes</taxon>
    </lineage>
</organism>
<sequence>MPFMIPKDPNTGEPAFRLQTDEELVRASKARAKLEAERLAGQFKTEEDMNRFVCGQLGIPYVPKEEREQKLKSSTVNSGFSSGY</sequence>
<dbReference type="EMBL" id="MT143239">
    <property type="protein sequence ID" value="QJA94518.1"/>
    <property type="molecule type" value="Genomic_DNA"/>
</dbReference>